<protein>
    <submittedName>
        <fullName evidence="1">Cyclase</fullName>
    </submittedName>
</protein>
<dbReference type="OrthoDB" id="9801773at2"/>
<dbReference type="AlphaFoldDB" id="A0A428WLU1"/>
<evidence type="ECO:0000313" key="2">
    <source>
        <dbReference type="Proteomes" id="UP000286716"/>
    </source>
</evidence>
<comment type="caution">
    <text evidence="1">The sequence shown here is derived from an EMBL/GenBank/DDBJ whole genome shotgun (WGS) entry which is preliminary data.</text>
</comment>
<organism evidence="1 2">
    <name type="scientific">Amycolatopsis balhimycina DSM 5908</name>
    <dbReference type="NCBI Taxonomy" id="1081091"/>
    <lineage>
        <taxon>Bacteria</taxon>
        <taxon>Bacillati</taxon>
        <taxon>Actinomycetota</taxon>
        <taxon>Actinomycetes</taxon>
        <taxon>Pseudonocardiales</taxon>
        <taxon>Pseudonocardiaceae</taxon>
        <taxon>Amycolatopsis</taxon>
    </lineage>
</organism>
<dbReference type="Gene3D" id="3.30.530.20">
    <property type="match status" value="1"/>
</dbReference>
<dbReference type="Proteomes" id="UP000286716">
    <property type="component" value="Unassembled WGS sequence"/>
</dbReference>
<name>A0A428WLU1_AMYBA</name>
<dbReference type="SUPFAM" id="SSF55961">
    <property type="entry name" value="Bet v1-like"/>
    <property type="match status" value="1"/>
</dbReference>
<dbReference type="InterPro" id="IPR023393">
    <property type="entry name" value="START-like_dom_sf"/>
</dbReference>
<dbReference type="RefSeq" id="WP_020644362.1">
    <property type="nucleotide sequence ID" value="NZ_QHHU01000022.1"/>
</dbReference>
<accession>A0A428WLU1</accession>
<gene>
    <name evidence="1" type="ORF">DMA12_17500</name>
</gene>
<sequence>MTRFEVITGMAALPRRVFDLSLEVEVHTASMAGSGERVIGGVTSGRMRLGDTVTWEATHFGVRWRMTSRISACEPPGYFVDEQVTGPFARWHHAHHFEPDGNGGTVMRDVIDFAAPFGPLGTIAERTVLGWYLPRLIRLRNDHLRRAAETAC</sequence>
<dbReference type="EMBL" id="QHHU01000022">
    <property type="protein sequence ID" value="RSM44013.1"/>
    <property type="molecule type" value="Genomic_DNA"/>
</dbReference>
<keyword evidence="2" id="KW-1185">Reference proteome</keyword>
<proteinExistence type="predicted"/>
<evidence type="ECO:0000313" key="1">
    <source>
        <dbReference type="EMBL" id="RSM44013.1"/>
    </source>
</evidence>
<dbReference type="CDD" id="cd07820">
    <property type="entry name" value="SRPBCC_3"/>
    <property type="match status" value="1"/>
</dbReference>
<reference evidence="1 2" key="1">
    <citation type="submission" date="2018-05" db="EMBL/GenBank/DDBJ databases">
        <title>Evolution of GPA BGCs.</title>
        <authorList>
            <person name="Waglechner N."/>
            <person name="Wright G.D."/>
        </authorList>
    </citation>
    <scope>NUCLEOTIDE SEQUENCE [LARGE SCALE GENOMIC DNA]</scope>
    <source>
        <strain evidence="1 2">DSM 5908</strain>
    </source>
</reference>